<organism evidence="2 3">
    <name type="scientific">Actinacidiphila oryziradicis</name>
    <dbReference type="NCBI Taxonomy" id="2571141"/>
    <lineage>
        <taxon>Bacteria</taxon>
        <taxon>Bacillati</taxon>
        <taxon>Actinomycetota</taxon>
        <taxon>Actinomycetes</taxon>
        <taxon>Kitasatosporales</taxon>
        <taxon>Streptomycetaceae</taxon>
        <taxon>Actinacidiphila</taxon>
    </lineage>
</organism>
<comment type="caution">
    <text evidence="2">The sequence shown here is derived from an EMBL/GenBank/DDBJ whole genome shotgun (WGS) entry which is preliminary data.</text>
</comment>
<protein>
    <submittedName>
        <fullName evidence="2">Transposase family protein</fullName>
    </submittedName>
</protein>
<dbReference type="InterPro" id="IPR050900">
    <property type="entry name" value="Transposase_IS3/IS150/IS904"/>
</dbReference>
<dbReference type="InterPro" id="IPR001584">
    <property type="entry name" value="Integrase_cat-core"/>
</dbReference>
<evidence type="ECO:0000259" key="1">
    <source>
        <dbReference type="PROSITE" id="PS50994"/>
    </source>
</evidence>
<dbReference type="Pfam" id="PF00665">
    <property type="entry name" value="rve"/>
    <property type="match status" value="1"/>
</dbReference>
<reference evidence="2 3" key="1">
    <citation type="submission" date="2019-04" db="EMBL/GenBank/DDBJ databases">
        <title>Streptomyces oryziradicis sp. nov., a novel actinomycete isolated from rhizosphere soil of rice (Oryza sativa L.).</title>
        <authorList>
            <person name="Li C."/>
        </authorList>
    </citation>
    <scope>NUCLEOTIDE SEQUENCE [LARGE SCALE GENOMIC DNA]</scope>
    <source>
        <strain evidence="2 3">NEAU-C40</strain>
    </source>
</reference>
<dbReference type="Gene3D" id="3.30.420.10">
    <property type="entry name" value="Ribonuclease H-like superfamily/Ribonuclease H"/>
    <property type="match status" value="1"/>
</dbReference>
<accession>A0A4U0SUV0</accession>
<gene>
    <name evidence="2" type="ORF">FCI23_01065</name>
</gene>
<dbReference type="PANTHER" id="PTHR46889">
    <property type="entry name" value="TRANSPOSASE INSF FOR INSERTION SEQUENCE IS3B-RELATED"/>
    <property type="match status" value="1"/>
</dbReference>
<dbReference type="GO" id="GO:0003676">
    <property type="term" value="F:nucleic acid binding"/>
    <property type="evidence" value="ECO:0007669"/>
    <property type="project" value="InterPro"/>
</dbReference>
<dbReference type="InterPro" id="IPR012337">
    <property type="entry name" value="RNaseH-like_sf"/>
</dbReference>
<dbReference type="AlphaFoldDB" id="A0A4U0SUV0"/>
<dbReference type="PANTHER" id="PTHR46889:SF4">
    <property type="entry name" value="TRANSPOSASE INSO FOR INSERTION SEQUENCE ELEMENT IS911B-RELATED"/>
    <property type="match status" value="1"/>
</dbReference>
<dbReference type="EMBL" id="SUMC01000001">
    <property type="protein sequence ID" value="TKA13333.1"/>
    <property type="molecule type" value="Genomic_DNA"/>
</dbReference>
<evidence type="ECO:0000313" key="3">
    <source>
        <dbReference type="Proteomes" id="UP000305778"/>
    </source>
</evidence>
<dbReference type="Proteomes" id="UP000305778">
    <property type="component" value="Unassembled WGS sequence"/>
</dbReference>
<keyword evidence="3" id="KW-1185">Reference proteome</keyword>
<name>A0A4U0SUV0_9ACTN</name>
<dbReference type="GO" id="GO:0015074">
    <property type="term" value="P:DNA integration"/>
    <property type="evidence" value="ECO:0007669"/>
    <property type="project" value="InterPro"/>
</dbReference>
<dbReference type="PROSITE" id="PS50994">
    <property type="entry name" value="INTEGRASE"/>
    <property type="match status" value="1"/>
</dbReference>
<dbReference type="OrthoDB" id="4281720at2"/>
<dbReference type="SUPFAM" id="SSF53098">
    <property type="entry name" value="Ribonuclease H-like"/>
    <property type="match status" value="1"/>
</dbReference>
<dbReference type="InterPro" id="IPR036397">
    <property type="entry name" value="RNaseH_sf"/>
</dbReference>
<evidence type="ECO:0000313" key="2">
    <source>
        <dbReference type="EMBL" id="TKA13333.1"/>
    </source>
</evidence>
<sequence length="99" mass="10638">MRADLVVGALEAAVAAHGGDVADVIFHTDHGTQHTSGAFAAVCRRHGIRRSMGRVGSSCDNALVEPFFQGLKRELTHQRRWATAARRCRTSHPSSSNSG</sequence>
<proteinExistence type="predicted"/>
<feature type="domain" description="Integrase catalytic" evidence="1">
    <location>
        <begin position="1"/>
        <end position="99"/>
    </location>
</feature>